<comment type="caution">
    <text evidence="2">The sequence shown here is derived from an EMBL/GenBank/DDBJ whole genome shotgun (WGS) entry which is preliminary data.</text>
</comment>
<dbReference type="Pfam" id="PF14279">
    <property type="entry name" value="HNH_5"/>
    <property type="match status" value="1"/>
</dbReference>
<dbReference type="PANTHER" id="PTHR33877:SF2">
    <property type="entry name" value="OS07G0170200 PROTEIN"/>
    <property type="match status" value="1"/>
</dbReference>
<feature type="domain" description="HNH nuclease" evidence="1">
    <location>
        <begin position="166"/>
        <end position="216"/>
    </location>
</feature>
<name>A0A835I095_9MAGN</name>
<dbReference type="Proteomes" id="UP000631114">
    <property type="component" value="Unassembled WGS sequence"/>
</dbReference>
<dbReference type="CDD" id="cd00085">
    <property type="entry name" value="HNHc"/>
    <property type="match status" value="1"/>
</dbReference>
<sequence>MALNLLFNGERLCFAFEYKDPFVCKATSSNSGNGSSRSMFSRKKKMRYHGCGRICSLGKKASGFTGNELQLCVSHDGDYDYDEDVVEFERDELSCFRGLVLDISYRPINVVCWKRAICLEFMDKADVLEYYDQTVNSPSGSFNIPAVLRVPNLLQVVKRRRIRQHLSRKNIFFRDAFICQYCSSRESLTVDHVLPISRGGEWEWENLVTACAKCNSRKGQKTLEEANMKLIQVPKAPKDSDIVAIPLTAAALKTLRKRKGLPNEWCQYLGIPSSKKKVIIEVNHSKYNLKNTDTMTKSCFGKVYEHQDQIILWLGDLAKPVYSYKINVLFYTNWRTRSLYIYSPTFLVSFRSARVYCLWDGKSCVSFAGIGTLTTSYTATGFGRRIWN</sequence>
<dbReference type="Gene3D" id="1.10.30.50">
    <property type="match status" value="1"/>
</dbReference>
<dbReference type="InterPro" id="IPR052892">
    <property type="entry name" value="NA-targeting_endonuclease"/>
</dbReference>
<gene>
    <name evidence="2" type="ORF">IFM89_008579</name>
</gene>
<keyword evidence="3" id="KW-1185">Reference proteome</keyword>
<dbReference type="PANTHER" id="PTHR33877">
    <property type="entry name" value="SLL1193 PROTEIN"/>
    <property type="match status" value="1"/>
</dbReference>
<protein>
    <recommendedName>
        <fullName evidence="1">HNH nuclease domain-containing protein</fullName>
    </recommendedName>
</protein>
<evidence type="ECO:0000313" key="2">
    <source>
        <dbReference type="EMBL" id="KAF9608294.1"/>
    </source>
</evidence>
<dbReference type="OrthoDB" id="2127950at2759"/>
<dbReference type="AlphaFoldDB" id="A0A835I095"/>
<dbReference type="InterPro" id="IPR003615">
    <property type="entry name" value="HNH_nuc"/>
</dbReference>
<evidence type="ECO:0000313" key="3">
    <source>
        <dbReference type="Proteomes" id="UP000631114"/>
    </source>
</evidence>
<dbReference type="InterPro" id="IPR029471">
    <property type="entry name" value="HNH_5"/>
</dbReference>
<dbReference type="SMART" id="SM00507">
    <property type="entry name" value="HNHc"/>
    <property type="match status" value="1"/>
</dbReference>
<accession>A0A835I095</accession>
<reference evidence="2 3" key="1">
    <citation type="submission" date="2020-10" db="EMBL/GenBank/DDBJ databases">
        <title>The Coptis chinensis genome and diversification of protoberbering-type alkaloids.</title>
        <authorList>
            <person name="Wang B."/>
            <person name="Shu S."/>
            <person name="Song C."/>
            <person name="Liu Y."/>
        </authorList>
    </citation>
    <scope>NUCLEOTIDE SEQUENCE [LARGE SCALE GENOMIC DNA]</scope>
    <source>
        <strain evidence="2">HL-2020</strain>
        <tissue evidence="2">Leaf</tissue>
    </source>
</reference>
<organism evidence="2 3">
    <name type="scientific">Coptis chinensis</name>
    <dbReference type="NCBI Taxonomy" id="261450"/>
    <lineage>
        <taxon>Eukaryota</taxon>
        <taxon>Viridiplantae</taxon>
        <taxon>Streptophyta</taxon>
        <taxon>Embryophyta</taxon>
        <taxon>Tracheophyta</taxon>
        <taxon>Spermatophyta</taxon>
        <taxon>Magnoliopsida</taxon>
        <taxon>Ranunculales</taxon>
        <taxon>Ranunculaceae</taxon>
        <taxon>Coptidoideae</taxon>
        <taxon>Coptis</taxon>
    </lineage>
</organism>
<dbReference type="EMBL" id="JADFTS010000004">
    <property type="protein sequence ID" value="KAF9608294.1"/>
    <property type="molecule type" value="Genomic_DNA"/>
</dbReference>
<evidence type="ECO:0000259" key="1">
    <source>
        <dbReference type="SMART" id="SM00507"/>
    </source>
</evidence>
<proteinExistence type="predicted"/>